<reference evidence="3 4" key="1">
    <citation type="submission" date="2016-11" db="EMBL/GenBank/DDBJ databases">
        <authorList>
            <person name="Jaros S."/>
            <person name="Januszkiewicz K."/>
            <person name="Wedrychowicz H."/>
        </authorList>
    </citation>
    <scope>NUCLEOTIDE SEQUENCE [LARGE SCALE GENOMIC DNA]</scope>
    <source>
        <strain evidence="3 4">DSM 26883</strain>
    </source>
</reference>
<feature type="coiled-coil region" evidence="1">
    <location>
        <begin position="100"/>
        <end position="127"/>
    </location>
</feature>
<dbReference type="Proteomes" id="UP000184436">
    <property type="component" value="Unassembled WGS sequence"/>
</dbReference>
<accession>A0A1M5G4T3</accession>
<protein>
    <recommendedName>
        <fullName evidence="2">HTH cro/C1-type domain-containing protein</fullName>
    </recommendedName>
</protein>
<sequence>MAETSVNEKIREIISHYKLSDRQFAIKIGVTQSVIGSMFQKNTEPSSKVIRLTLNAFTDISADWLLRNKGPMLISDIKPDPNIERMERLVDTIATLQGTINEQMKTIQLFTEENQKLKGELAMLKNERNIG</sequence>
<dbReference type="Gene3D" id="1.10.260.40">
    <property type="entry name" value="lambda repressor-like DNA-binding domains"/>
    <property type="match status" value="1"/>
</dbReference>
<evidence type="ECO:0000256" key="1">
    <source>
        <dbReference type="SAM" id="Coils"/>
    </source>
</evidence>
<evidence type="ECO:0000313" key="4">
    <source>
        <dbReference type="Proteomes" id="UP000184436"/>
    </source>
</evidence>
<dbReference type="PROSITE" id="PS50943">
    <property type="entry name" value="HTH_CROC1"/>
    <property type="match status" value="1"/>
</dbReference>
<proteinExistence type="predicted"/>
<gene>
    <name evidence="3" type="ORF">SAMN05444349_1559</name>
</gene>
<dbReference type="AlphaFoldDB" id="A0A1M5G4T3"/>
<dbReference type="CDD" id="cd00093">
    <property type="entry name" value="HTH_XRE"/>
    <property type="match status" value="1"/>
</dbReference>
<dbReference type="GO" id="GO:0003677">
    <property type="term" value="F:DNA binding"/>
    <property type="evidence" value="ECO:0007669"/>
    <property type="project" value="InterPro"/>
</dbReference>
<dbReference type="EMBL" id="FQVD01000055">
    <property type="protein sequence ID" value="SHF98471.1"/>
    <property type="molecule type" value="Genomic_DNA"/>
</dbReference>
<dbReference type="STRING" id="871325.SAMN05444349_1559"/>
<evidence type="ECO:0000313" key="3">
    <source>
        <dbReference type="EMBL" id="SHF98471.1"/>
    </source>
</evidence>
<organism evidence="3 4">
    <name type="scientific">Bacteroides faecichinchillae</name>
    <dbReference type="NCBI Taxonomy" id="871325"/>
    <lineage>
        <taxon>Bacteria</taxon>
        <taxon>Pseudomonadati</taxon>
        <taxon>Bacteroidota</taxon>
        <taxon>Bacteroidia</taxon>
        <taxon>Bacteroidales</taxon>
        <taxon>Bacteroidaceae</taxon>
        <taxon>Bacteroides</taxon>
    </lineage>
</organism>
<name>A0A1M5G4T3_9BACE</name>
<keyword evidence="4" id="KW-1185">Reference proteome</keyword>
<feature type="domain" description="HTH cro/C1-type" evidence="2">
    <location>
        <begin position="10"/>
        <end position="65"/>
    </location>
</feature>
<dbReference type="InterPro" id="IPR010982">
    <property type="entry name" value="Lambda_DNA-bd_dom_sf"/>
</dbReference>
<evidence type="ECO:0000259" key="2">
    <source>
        <dbReference type="PROSITE" id="PS50943"/>
    </source>
</evidence>
<dbReference type="InterPro" id="IPR001387">
    <property type="entry name" value="Cro/C1-type_HTH"/>
</dbReference>
<keyword evidence="1" id="KW-0175">Coiled coil</keyword>
<dbReference type="OrthoDB" id="1092269at2"/>
<dbReference type="RefSeq" id="WP_073350457.1">
    <property type="nucleotide sequence ID" value="NZ_FQVD01000055.1"/>
</dbReference>
<dbReference type="SUPFAM" id="SSF47413">
    <property type="entry name" value="lambda repressor-like DNA-binding domains"/>
    <property type="match status" value="1"/>
</dbReference>